<reference evidence="3" key="1">
    <citation type="journal article" date="2019" name="Int. J. Syst. Evol. Microbiol.">
        <title>The Global Catalogue of Microorganisms (GCM) 10K type strain sequencing project: providing services to taxonomists for standard genome sequencing and annotation.</title>
        <authorList>
            <consortium name="The Broad Institute Genomics Platform"/>
            <consortium name="The Broad Institute Genome Sequencing Center for Infectious Disease"/>
            <person name="Wu L."/>
            <person name="Ma J."/>
        </authorList>
    </citation>
    <scope>NUCLEOTIDE SEQUENCE [LARGE SCALE GENOMIC DNA]</scope>
    <source>
        <strain evidence="3">CECT 7184</strain>
    </source>
</reference>
<evidence type="ECO:0000313" key="3">
    <source>
        <dbReference type="Proteomes" id="UP001596142"/>
    </source>
</evidence>
<feature type="region of interest" description="Disordered" evidence="1">
    <location>
        <begin position="1"/>
        <end position="43"/>
    </location>
</feature>
<gene>
    <name evidence="2" type="ORF">ACFPU1_09190</name>
</gene>
<evidence type="ECO:0000256" key="1">
    <source>
        <dbReference type="SAM" id="MobiDB-lite"/>
    </source>
</evidence>
<name>A0ABW0YMG6_9BACI</name>
<dbReference type="EMBL" id="JBHSOZ010000003">
    <property type="protein sequence ID" value="MFC5712956.1"/>
    <property type="molecule type" value="Genomic_DNA"/>
</dbReference>
<sequence>MSHKNTKKSGSSFINEAYRSQKSPDEPGSTEPAKERSFQQKKK</sequence>
<protein>
    <recommendedName>
        <fullName evidence="4">Imidazoleglycerol-phosphate dehydratase</fullName>
    </recommendedName>
</protein>
<proteinExistence type="predicted"/>
<evidence type="ECO:0008006" key="4">
    <source>
        <dbReference type="Google" id="ProtNLM"/>
    </source>
</evidence>
<feature type="compositionally biased region" description="Polar residues" evidence="1">
    <location>
        <begin position="8"/>
        <end position="21"/>
    </location>
</feature>
<accession>A0ABW0YMG6</accession>
<evidence type="ECO:0000313" key="2">
    <source>
        <dbReference type="EMBL" id="MFC5712956.1"/>
    </source>
</evidence>
<organism evidence="2 3">
    <name type="scientific">Thalassorhabdus alkalitolerans</name>
    <dbReference type="NCBI Taxonomy" id="2282697"/>
    <lineage>
        <taxon>Bacteria</taxon>
        <taxon>Bacillati</taxon>
        <taxon>Bacillota</taxon>
        <taxon>Bacilli</taxon>
        <taxon>Bacillales</taxon>
        <taxon>Bacillaceae</taxon>
        <taxon>Thalassorhabdus</taxon>
    </lineage>
</organism>
<comment type="caution">
    <text evidence="2">The sequence shown here is derived from an EMBL/GenBank/DDBJ whole genome shotgun (WGS) entry which is preliminary data.</text>
</comment>
<feature type="compositionally biased region" description="Basic and acidic residues" evidence="1">
    <location>
        <begin position="32"/>
        <end position="43"/>
    </location>
</feature>
<dbReference type="Proteomes" id="UP001596142">
    <property type="component" value="Unassembled WGS sequence"/>
</dbReference>
<keyword evidence="3" id="KW-1185">Reference proteome</keyword>
<dbReference type="RefSeq" id="WP_269758421.1">
    <property type="nucleotide sequence ID" value="NZ_JBHSOZ010000003.1"/>
</dbReference>